<proteinExistence type="inferred from homology"/>
<dbReference type="SUPFAM" id="SSF53613">
    <property type="entry name" value="Ribokinase-like"/>
    <property type="match status" value="1"/>
</dbReference>
<dbReference type="InterPro" id="IPR011611">
    <property type="entry name" value="PfkB_dom"/>
</dbReference>
<dbReference type="EMBL" id="JAFIDA010000001">
    <property type="protein sequence ID" value="MBP1326274.1"/>
    <property type="molecule type" value="Genomic_DNA"/>
</dbReference>
<comment type="similarity">
    <text evidence="1">Belongs to the carbohydrate kinase PfkB family.</text>
</comment>
<dbReference type="PANTHER" id="PTHR43320:SF2">
    <property type="entry name" value="2-DEHYDRO-3-DEOXYGLUCONOKINASE_2-DEHYDRO-3-DEOXYGALACTONOKINASE"/>
    <property type="match status" value="1"/>
</dbReference>
<dbReference type="CDD" id="cd01166">
    <property type="entry name" value="KdgK"/>
    <property type="match status" value="1"/>
</dbReference>
<gene>
    <name evidence="5" type="ORF">JOF28_001506</name>
</gene>
<dbReference type="InterPro" id="IPR029056">
    <property type="entry name" value="Ribokinase-like"/>
</dbReference>
<dbReference type="InterPro" id="IPR052700">
    <property type="entry name" value="Carb_kinase_PfkB-like"/>
</dbReference>
<evidence type="ECO:0000256" key="2">
    <source>
        <dbReference type="ARBA" id="ARBA00022679"/>
    </source>
</evidence>
<dbReference type="AlphaFoldDB" id="A0A940PVX7"/>
<reference evidence="5" key="1">
    <citation type="submission" date="2021-02" db="EMBL/GenBank/DDBJ databases">
        <title>Sequencing the genomes of 1000 actinobacteria strains.</title>
        <authorList>
            <person name="Klenk H.-P."/>
        </authorList>
    </citation>
    <scope>NUCLEOTIDE SEQUENCE</scope>
    <source>
        <strain evidence="5">DSM 22850</strain>
    </source>
</reference>
<keyword evidence="6" id="KW-1185">Reference proteome</keyword>
<keyword evidence="2 5" id="KW-0808">Transferase</keyword>
<dbReference type="Pfam" id="PF00294">
    <property type="entry name" value="PfkB"/>
    <property type="match status" value="1"/>
</dbReference>
<feature type="domain" description="Carbohydrate kinase PfkB" evidence="4">
    <location>
        <begin position="12"/>
        <end position="296"/>
    </location>
</feature>
<dbReference type="Proteomes" id="UP000675163">
    <property type="component" value="Unassembled WGS sequence"/>
</dbReference>
<keyword evidence="3" id="KW-0418">Kinase</keyword>
<evidence type="ECO:0000313" key="5">
    <source>
        <dbReference type="EMBL" id="MBP1326274.1"/>
    </source>
</evidence>
<protein>
    <submittedName>
        <fullName evidence="5">2-dehydro-3-deoxygluconokinase</fullName>
        <ecNumber evidence="5">2.7.1.45</ecNumber>
    </submittedName>
</protein>
<sequence length="321" mass="34070">MSQNQSRSNAPEVVCIGESMALVTPSTPARLRVAPSFDIQIGGAESTVALYLADYGHHSSWISQVGNDPLGERMLDELRGHGVDVAGVRVVDDAPTGVYFKDPDDESTSVYYYRAGSAASQMTPGIVDSIDWAATRVVHISGITAGLSASCRSLLDAVIERAHATATMVSFDVNYRPKVWDIATAAPVLAGLAARSDIVFVGRDEAELLWGASSAAELFQRLEMTGTLIVKDGDIGATAVSVDDEVFVPALTVDVVETVGAGDAFTAGYLSALIRDMNTRDRLSKGHATAARALSSTRDFVSQREGDACPRAFNEPQKSLN</sequence>
<dbReference type="GO" id="GO:0008673">
    <property type="term" value="F:2-dehydro-3-deoxygluconokinase activity"/>
    <property type="evidence" value="ECO:0007669"/>
    <property type="project" value="UniProtKB-EC"/>
</dbReference>
<dbReference type="PANTHER" id="PTHR43320">
    <property type="entry name" value="SUGAR KINASE"/>
    <property type="match status" value="1"/>
</dbReference>
<dbReference type="Gene3D" id="3.40.1190.20">
    <property type="match status" value="1"/>
</dbReference>
<dbReference type="RefSeq" id="WP_209705214.1">
    <property type="nucleotide sequence ID" value="NZ_JAFIDA010000001.1"/>
</dbReference>
<evidence type="ECO:0000259" key="4">
    <source>
        <dbReference type="Pfam" id="PF00294"/>
    </source>
</evidence>
<accession>A0A940PVX7</accession>
<evidence type="ECO:0000256" key="3">
    <source>
        <dbReference type="ARBA" id="ARBA00022777"/>
    </source>
</evidence>
<dbReference type="EC" id="2.7.1.45" evidence="5"/>
<evidence type="ECO:0000313" key="6">
    <source>
        <dbReference type="Proteomes" id="UP000675163"/>
    </source>
</evidence>
<organism evidence="5 6">
    <name type="scientific">Leucobacter exalbidus</name>
    <dbReference type="NCBI Taxonomy" id="662960"/>
    <lineage>
        <taxon>Bacteria</taxon>
        <taxon>Bacillati</taxon>
        <taxon>Actinomycetota</taxon>
        <taxon>Actinomycetes</taxon>
        <taxon>Micrococcales</taxon>
        <taxon>Microbacteriaceae</taxon>
        <taxon>Leucobacter</taxon>
    </lineage>
</organism>
<comment type="caution">
    <text evidence="5">The sequence shown here is derived from an EMBL/GenBank/DDBJ whole genome shotgun (WGS) entry which is preliminary data.</text>
</comment>
<name>A0A940PVX7_9MICO</name>
<evidence type="ECO:0000256" key="1">
    <source>
        <dbReference type="ARBA" id="ARBA00010688"/>
    </source>
</evidence>